<dbReference type="Proteomes" id="UP001194468">
    <property type="component" value="Unassembled WGS sequence"/>
</dbReference>
<comment type="caution">
    <text evidence="5">The sequence shown here is derived from an EMBL/GenBank/DDBJ whole genome shotgun (WGS) entry which is preliminary data.</text>
</comment>
<dbReference type="InterPro" id="IPR023186">
    <property type="entry name" value="IUNH"/>
</dbReference>
<dbReference type="AlphaFoldDB" id="A0AAD4BQL7"/>
<reference evidence="5" key="2">
    <citation type="journal article" date="2020" name="Nat. Commun.">
        <title>Large-scale genome sequencing of mycorrhizal fungi provides insights into the early evolution of symbiotic traits.</title>
        <authorList>
            <person name="Miyauchi S."/>
            <person name="Kiss E."/>
            <person name="Kuo A."/>
            <person name="Drula E."/>
            <person name="Kohler A."/>
            <person name="Sanchez-Garcia M."/>
            <person name="Morin E."/>
            <person name="Andreopoulos B."/>
            <person name="Barry K.W."/>
            <person name="Bonito G."/>
            <person name="Buee M."/>
            <person name="Carver A."/>
            <person name="Chen C."/>
            <person name="Cichocki N."/>
            <person name="Clum A."/>
            <person name="Culley D."/>
            <person name="Crous P.W."/>
            <person name="Fauchery L."/>
            <person name="Girlanda M."/>
            <person name="Hayes R.D."/>
            <person name="Keri Z."/>
            <person name="LaButti K."/>
            <person name="Lipzen A."/>
            <person name="Lombard V."/>
            <person name="Magnuson J."/>
            <person name="Maillard F."/>
            <person name="Murat C."/>
            <person name="Nolan M."/>
            <person name="Ohm R.A."/>
            <person name="Pangilinan J."/>
            <person name="Pereira M.F."/>
            <person name="Perotto S."/>
            <person name="Peter M."/>
            <person name="Pfister S."/>
            <person name="Riley R."/>
            <person name="Sitrit Y."/>
            <person name="Stielow J.B."/>
            <person name="Szollosi G."/>
            <person name="Zifcakova L."/>
            <person name="Stursova M."/>
            <person name="Spatafora J.W."/>
            <person name="Tedersoo L."/>
            <person name="Vaario L.M."/>
            <person name="Yamada A."/>
            <person name="Yan M."/>
            <person name="Wang P."/>
            <person name="Xu J."/>
            <person name="Bruns T."/>
            <person name="Baldrian P."/>
            <person name="Vilgalys R."/>
            <person name="Dunand C."/>
            <person name="Henrissat B."/>
            <person name="Grigoriev I.V."/>
            <person name="Hibbett D."/>
            <person name="Nagy L.G."/>
            <person name="Martin F.M."/>
        </authorList>
    </citation>
    <scope>NUCLEOTIDE SEQUENCE</scope>
    <source>
        <strain evidence="5">BED1</strain>
    </source>
</reference>
<dbReference type="InterPro" id="IPR001910">
    <property type="entry name" value="Inosine/uridine_hydrolase_dom"/>
</dbReference>
<evidence type="ECO:0000256" key="1">
    <source>
        <dbReference type="ARBA" id="ARBA00009176"/>
    </source>
</evidence>
<dbReference type="PANTHER" id="PTHR12304">
    <property type="entry name" value="INOSINE-URIDINE PREFERRING NUCLEOSIDE HYDROLASE"/>
    <property type="match status" value="1"/>
</dbReference>
<evidence type="ECO:0000259" key="4">
    <source>
        <dbReference type="Pfam" id="PF01156"/>
    </source>
</evidence>
<keyword evidence="2" id="KW-0378">Hydrolase</keyword>
<keyword evidence="3" id="KW-0326">Glycosidase</keyword>
<feature type="domain" description="Inosine/uridine-preferring nucleoside hydrolase" evidence="4">
    <location>
        <begin position="7"/>
        <end position="362"/>
    </location>
</feature>
<dbReference type="InterPro" id="IPR036452">
    <property type="entry name" value="Ribo_hydro-like"/>
</dbReference>
<sequence length="382" mass="41446">MEKTIPLWLDVDPGHDDATAILLAIHLDNIDLLGVSTVHGNTTAEWTAINAARCLHAFAAPAHIKVYPGAARPLSRNAPKHCPEIHGEDGLGGVVGLSAPDSPDIQTRLARSDDSKPISALQGVANAIRETWDGGAGRKVTIVSSGPMTNVAVFISAHPELLDGVEQFVFMGGGNGFGNITPAAGKRRHFFGILVYISCVLPEYNILCDPEAAQIVVNNPLKTVMLPINVTHTAIVNQGIHARLCSLHQHDHHMHAGISQSPATNLRKMLSSLVTYFGDMYREIFGFEDGPPLHDALTIAYVSNPALFEGKRLHVDVETRGEHTTGATIVDTWNFRTYDDTWGPSGKNCFVLESLEVETFFDILLDCINKCDKVSPLNISIR</sequence>
<dbReference type="EMBL" id="WHUW01000019">
    <property type="protein sequence ID" value="KAF8437260.1"/>
    <property type="molecule type" value="Genomic_DNA"/>
</dbReference>
<reference evidence="5" key="1">
    <citation type="submission" date="2019-10" db="EMBL/GenBank/DDBJ databases">
        <authorList>
            <consortium name="DOE Joint Genome Institute"/>
            <person name="Kuo A."/>
            <person name="Miyauchi S."/>
            <person name="Kiss E."/>
            <person name="Drula E."/>
            <person name="Kohler A."/>
            <person name="Sanchez-Garcia M."/>
            <person name="Andreopoulos B."/>
            <person name="Barry K.W."/>
            <person name="Bonito G."/>
            <person name="Buee M."/>
            <person name="Carver A."/>
            <person name="Chen C."/>
            <person name="Cichocki N."/>
            <person name="Clum A."/>
            <person name="Culley D."/>
            <person name="Crous P.W."/>
            <person name="Fauchery L."/>
            <person name="Girlanda M."/>
            <person name="Hayes R."/>
            <person name="Keri Z."/>
            <person name="LaButti K."/>
            <person name="Lipzen A."/>
            <person name="Lombard V."/>
            <person name="Magnuson J."/>
            <person name="Maillard F."/>
            <person name="Morin E."/>
            <person name="Murat C."/>
            <person name="Nolan M."/>
            <person name="Ohm R."/>
            <person name="Pangilinan J."/>
            <person name="Pereira M."/>
            <person name="Perotto S."/>
            <person name="Peter M."/>
            <person name="Riley R."/>
            <person name="Sitrit Y."/>
            <person name="Stielow B."/>
            <person name="Szollosi G."/>
            <person name="Zifcakova L."/>
            <person name="Stursova M."/>
            <person name="Spatafora J.W."/>
            <person name="Tedersoo L."/>
            <person name="Vaario L.-M."/>
            <person name="Yamada A."/>
            <person name="Yan M."/>
            <person name="Wang P."/>
            <person name="Xu J."/>
            <person name="Bruns T."/>
            <person name="Baldrian P."/>
            <person name="Vilgalys R."/>
            <person name="Henrissat B."/>
            <person name="Grigoriev I.V."/>
            <person name="Hibbett D."/>
            <person name="Nagy L.G."/>
            <person name="Martin F.M."/>
        </authorList>
    </citation>
    <scope>NUCLEOTIDE SEQUENCE</scope>
    <source>
        <strain evidence="5">BED1</strain>
    </source>
</reference>
<name>A0AAD4BQL7_BOLED</name>
<dbReference type="GO" id="GO:0006152">
    <property type="term" value="P:purine nucleoside catabolic process"/>
    <property type="evidence" value="ECO:0007669"/>
    <property type="project" value="TreeGrafter"/>
</dbReference>
<organism evidence="5 6">
    <name type="scientific">Boletus edulis BED1</name>
    <dbReference type="NCBI Taxonomy" id="1328754"/>
    <lineage>
        <taxon>Eukaryota</taxon>
        <taxon>Fungi</taxon>
        <taxon>Dikarya</taxon>
        <taxon>Basidiomycota</taxon>
        <taxon>Agaricomycotina</taxon>
        <taxon>Agaricomycetes</taxon>
        <taxon>Agaricomycetidae</taxon>
        <taxon>Boletales</taxon>
        <taxon>Boletineae</taxon>
        <taxon>Boletaceae</taxon>
        <taxon>Boletoideae</taxon>
        <taxon>Boletus</taxon>
    </lineage>
</organism>
<dbReference type="PANTHER" id="PTHR12304:SF4">
    <property type="entry name" value="URIDINE NUCLEOSIDASE"/>
    <property type="match status" value="1"/>
</dbReference>
<dbReference type="GO" id="GO:0008477">
    <property type="term" value="F:purine nucleosidase activity"/>
    <property type="evidence" value="ECO:0007669"/>
    <property type="project" value="TreeGrafter"/>
</dbReference>
<protein>
    <submittedName>
        <fullName evidence="5">Uridine nucleosidase</fullName>
    </submittedName>
</protein>
<evidence type="ECO:0000256" key="2">
    <source>
        <dbReference type="ARBA" id="ARBA00022801"/>
    </source>
</evidence>
<evidence type="ECO:0000313" key="5">
    <source>
        <dbReference type="EMBL" id="KAF8437260.1"/>
    </source>
</evidence>
<dbReference type="Gene3D" id="3.90.245.10">
    <property type="entry name" value="Ribonucleoside hydrolase-like"/>
    <property type="match status" value="1"/>
</dbReference>
<dbReference type="SUPFAM" id="SSF53590">
    <property type="entry name" value="Nucleoside hydrolase"/>
    <property type="match status" value="1"/>
</dbReference>
<gene>
    <name evidence="5" type="ORF">L210DRAFT_2363771</name>
</gene>
<keyword evidence="6" id="KW-1185">Reference proteome</keyword>
<evidence type="ECO:0000313" key="6">
    <source>
        <dbReference type="Proteomes" id="UP001194468"/>
    </source>
</evidence>
<evidence type="ECO:0000256" key="3">
    <source>
        <dbReference type="ARBA" id="ARBA00023295"/>
    </source>
</evidence>
<proteinExistence type="inferred from homology"/>
<comment type="similarity">
    <text evidence="1">Belongs to the IUNH family.</text>
</comment>
<dbReference type="Pfam" id="PF01156">
    <property type="entry name" value="IU_nuc_hydro"/>
    <property type="match status" value="1"/>
</dbReference>
<dbReference type="GO" id="GO:0005829">
    <property type="term" value="C:cytosol"/>
    <property type="evidence" value="ECO:0007669"/>
    <property type="project" value="TreeGrafter"/>
</dbReference>
<accession>A0AAD4BQL7</accession>